<comment type="caution">
    <text evidence="1">The sequence shown here is derived from an EMBL/GenBank/DDBJ whole genome shotgun (WGS) entry which is preliminary data.</text>
</comment>
<dbReference type="Proteomes" id="UP000499080">
    <property type="component" value="Unassembled WGS sequence"/>
</dbReference>
<organism evidence="1 2">
    <name type="scientific">Araneus ventricosus</name>
    <name type="common">Orbweaver spider</name>
    <name type="synonym">Epeira ventricosa</name>
    <dbReference type="NCBI Taxonomy" id="182803"/>
    <lineage>
        <taxon>Eukaryota</taxon>
        <taxon>Metazoa</taxon>
        <taxon>Ecdysozoa</taxon>
        <taxon>Arthropoda</taxon>
        <taxon>Chelicerata</taxon>
        <taxon>Arachnida</taxon>
        <taxon>Araneae</taxon>
        <taxon>Araneomorphae</taxon>
        <taxon>Entelegynae</taxon>
        <taxon>Araneoidea</taxon>
        <taxon>Araneidae</taxon>
        <taxon>Araneus</taxon>
    </lineage>
</organism>
<keyword evidence="2" id="KW-1185">Reference proteome</keyword>
<sequence length="153" mass="17019">TGNYQFSNEIIDISHYLLRLEASRQGNRLPQAAGQGIPTSKPVVCYQESNQLSDPSLVIKSLQDQITNLILKFQTSVRGLWAVDHPTSGSLLLSSDASKVCWTDKHWATMCPSWSLSHLPGSRQGMLLLPLDLSICSADIFVNSFRNSLIRYL</sequence>
<dbReference type="AlphaFoldDB" id="A0A4Y2U0Y4"/>
<gene>
    <name evidence="1" type="ORF">AVEN_198343-2_1</name>
</gene>
<name>A0A4Y2U0Y4_ARAVE</name>
<protein>
    <submittedName>
        <fullName evidence="1">Uncharacterized protein</fullName>
    </submittedName>
</protein>
<dbReference type="EMBL" id="BGPR01032922">
    <property type="protein sequence ID" value="GBO06649.1"/>
    <property type="molecule type" value="Genomic_DNA"/>
</dbReference>
<proteinExistence type="predicted"/>
<evidence type="ECO:0000313" key="1">
    <source>
        <dbReference type="EMBL" id="GBO06649.1"/>
    </source>
</evidence>
<reference evidence="1 2" key="1">
    <citation type="journal article" date="2019" name="Sci. Rep.">
        <title>Orb-weaving spider Araneus ventricosus genome elucidates the spidroin gene catalogue.</title>
        <authorList>
            <person name="Kono N."/>
            <person name="Nakamura H."/>
            <person name="Ohtoshi R."/>
            <person name="Moran D.A.P."/>
            <person name="Shinohara A."/>
            <person name="Yoshida Y."/>
            <person name="Fujiwara M."/>
            <person name="Mori M."/>
            <person name="Tomita M."/>
            <person name="Arakawa K."/>
        </authorList>
    </citation>
    <scope>NUCLEOTIDE SEQUENCE [LARGE SCALE GENOMIC DNA]</scope>
</reference>
<feature type="non-terminal residue" evidence="1">
    <location>
        <position position="1"/>
    </location>
</feature>
<accession>A0A4Y2U0Y4</accession>
<evidence type="ECO:0000313" key="2">
    <source>
        <dbReference type="Proteomes" id="UP000499080"/>
    </source>
</evidence>